<dbReference type="InterPro" id="IPR009976">
    <property type="entry name" value="Sec10-like"/>
</dbReference>
<dbReference type="PANTHER" id="PTHR12100:SF1">
    <property type="entry name" value="RECYCLIN-1"/>
    <property type="match status" value="1"/>
</dbReference>
<dbReference type="GO" id="GO:0006887">
    <property type="term" value="P:exocytosis"/>
    <property type="evidence" value="ECO:0007669"/>
    <property type="project" value="TreeGrafter"/>
</dbReference>
<dbReference type="OrthoDB" id="5554140at2759"/>
<dbReference type="PANTHER" id="PTHR12100">
    <property type="entry name" value="SEC10"/>
    <property type="match status" value="1"/>
</dbReference>
<organism evidence="2 3">
    <name type="scientific">Trametes pubescens</name>
    <name type="common">White-rot fungus</name>
    <dbReference type="NCBI Taxonomy" id="154538"/>
    <lineage>
        <taxon>Eukaryota</taxon>
        <taxon>Fungi</taxon>
        <taxon>Dikarya</taxon>
        <taxon>Basidiomycota</taxon>
        <taxon>Agaricomycotina</taxon>
        <taxon>Agaricomycetes</taxon>
        <taxon>Polyporales</taxon>
        <taxon>Polyporaceae</taxon>
        <taxon>Trametes</taxon>
    </lineage>
</organism>
<reference evidence="2 3" key="1">
    <citation type="submission" date="2016-10" db="EMBL/GenBank/DDBJ databases">
        <title>Genome sequence of the basidiomycete white-rot fungus Trametes pubescens.</title>
        <authorList>
            <person name="Makela M.R."/>
            <person name="Granchi Z."/>
            <person name="Peng M."/>
            <person name="De Vries R.P."/>
            <person name="Grigoriev I."/>
            <person name="Riley R."/>
            <person name="Hilden K."/>
        </authorList>
    </citation>
    <scope>NUCLEOTIDE SEQUENCE [LARGE SCALE GENOMIC DNA]</scope>
    <source>
        <strain evidence="2 3">FBCC735</strain>
    </source>
</reference>
<dbReference type="GO" id="GO:0006893">
    <property type="term" value="P:Golgi to plasma membrane transport"/>
    <property type="evidence" value="ECO:0007669"/>
    <property type="project" value="TreeGrafter"/>
</dbReference>
<evidence type="ECO:0000313" key="3">
    <source>
        <dbReference type="Proteomes" id="UP000184267"/>
    </source>
</evidence>
<keyword evidence="3" id="KW-1185">Reference proteome</keyword>
<sequence length="342" mass="37388">MRAAPALSVSSPTSKRLWGARWKVFGLEKARLGDVLDAFDEKEKVHTPPTLAAESLDDDSGGFASVEAQADKMGDFVGGAGGFSSPTPQKLEIFYEQSKWKPLDYFTSESELDFTAMDEFMVELLRALEEYGSRVVRVFPPDANVLVAFSDHFANEVVGEYVTSLLTRACEISNEIFLKATAAGFKEVWRMVEVIMKVATAKDPQFSKTKAEEVVYRMFEPNMDKHLDEEVEFVKQSFEMTCHAMEKTLSEHCVVANASPNAETARFLGSHNPAQVKRTVLASFTDVLLLPITIVPHTVPAAGAAITTTSSAAVQGIAMLDPWRWGATSSNGANTANGSRTA</sequence>
<dbReference type="InterPro" id="IPR048627">
    <property type="entry name" value="Sec10_HB"/>
</dbReference>
<protein>
    <recommendedName>
        <fullName evidence="1">Exocyst complex component Sec10-like alpha-helical bundle domain-containing protein</fullName>
    </recommendedName>
</protein>
<dbReference type="Proteomes" id="UP000184267">
    <property type="component" value="Unassembled WGS sequence"/>
</dbReference>
<feature type="domain" description="Exocyst complex component Sec10-like alpha-helical bundle" evidence="1">
    <location>
        <begin position="116"/>
        <end position="252"/>
    </location>
</feature>
<dbReference type="AlphaFoldDB" id="A0A1M2V5R1"/>
<dbReference type="Pfam" id="PF07393">
    <property type="entry name" value="Sec10_HB"/>
    <property type="match status" value="1"/>
</dbReference>
<evidence type="ECO:0000313" key="2">
    <source>
        <dbReference type="EMBL" id="OJT02921.1"/>
    </source>
</evidence>
<dbReference type="GO" id="GO:0000145">
    <property type="term" value="C:exocyst"/>
    <property type="evidence" value="ECO:0007669"/>
    <property type="project" value="TreeGrafter"/>
</dbReference>
<proteinExistence type="predicted"/>
<evidence type="ECO:0000259" key="1">
    <source>
        <dbReference type="Pfam" id="PF07393"/>
    </source>
</evidence>
<comment type="caution">
    <text evidence="2">The sequence shown here is derived from an EMBL/GenBank/DDBJ whole genome shotgun (WGS) entry which is preliminary data.</text>
</comment>
<name>A0A1M2V5R1_TRAPU</name>
<accession>A0A1M2V5R1</accession>
<dbReference type="EMBL" id="MNAD01001643">
    <property type="protein sequence ID" value="OJT02921.1"/>
    <property type="molecule type" value="Genomic_DNA"/>
</dbReference>
<gene>
    <name evidence="2" type="ORF">TRAPUB_6519</name>
</gene>
<dbReference type="STRING" id="154538.A0A1M2V5R1"/>